<dbReference type="EMBL" id="CM037614">
    <property type="protein sequence ID" value="KAH8016339.1"/>
    <property type="molecule type" value="Genomic_DNA"/>
</dbReference>
<keyword evidence="2" id="KW-1185">Reference proteome</keyword>
<protein>
    <submittedName>
        <fullName evidence="1">Uncharacterized protein</fullName>
    </submittedName>
</protein>
<evidence type="ECO:0000313" key="1">
    <source>
        <dbReference type="EMBL" id="KAH8016339.1"/>
    </source>
</evidence>
<dbReference type="Proteomes" id="UP000827872">
    <property type="component" value="Linkage Group LG01"/>
</dbReference>
<comment type="caution">
    <text evidence="1">The sequence shown here is derived from an EMBL/GenBank/DDBJ whole genome shotgun (WGS) entry which is preliminary data.</text>
</comment>
<proteinExistence type="predicted"/>
<gene>
    <name evidence="1" type="ORF">K3G42_016671</name>
</gene>
<accession>A0ACB8G9J2</accession>
<evidence type="ECO:0000313" key="2">
    <source>
        <dbReference type="Proteomes" id="UP000827872"/>
    </source>
</evidence>
<name>A0ACB8G9J2_9SAUR</name>
<reference evidence="1" key="1">
    <citation type="submission" date="2021-08" db="EMBL/GenBank/DDBJ databases">
        <title>The first chromosome-level gecko genome reveals the dynamic sex chromosomes of Neotropical dwarf geckos (Sphaerodactylidae: Sphaerodactylus).</title>
        <authorList>
            <person name="Pinto B.J."/>
            <person name="Keating S.E."/>
            <person name="Gamble T."/>
        </authorList>
    </citation>
    <scope>NUCLEOTIDE SEQUENCE</scope>
    <source>
        <strain evidence="1">TG3544</strain>
    </source>
</reference>
<organism evidence="1 2">
    <name type="scientific">Sphaerodactylus townsendi</name>
    <dbReference type="NCBI Taxonomy" id="933632"/>
    <lineage>
        <taxon>Eukaryota</taxon>
        <taxon>Metazoa</taxon>
        <taxon>Chordata</taxon>
        <taxon>Craniata</taxon>
        <taxon>Vertebrata</taxon>
        <taxon>Euteleostomi</taxon>
        <taxon>Lepidosauria</taxon>
        <taxon>Squamata</taxon>
        <taxon>Bifurcata</taxon>
        <taxon>Gekkota</taxon>
        <taxon>Sphaerodactylidae</taxon>
        <taxon>Sphaerodactylus</taxon>
    </lineage>
</organism>
<sequence length="115" mass="13589">MTHWTPLPQFFPSSFPHLKAWLVQCLEMCTHSYVLTAHMELQLVCFRQTSCKSNKYFKNSMNYNVNRKKDKVLALCDPNPSSLVYQEISARQLFKIYIYRFLKKAKQSKARFGLS</sequence>